<dbReference type="GO" id="GO:0008270">
    <property type="term" value="F:zinc ion binding"/>
    <property type="evidence" value="ECO:0007669"/>
    <property type="project" value="UniProtKB-KW"/>
</dbReference>
<feature type="region of interest" description="Disordered" evidence="2">
    <location>
        <begin position="194"/>
        <end position="264"/>
    </location>
</feature>
<evidence type="ECO:0000313" key="4">
    <source>
        <dbReference type="EMBL" id="KAL1490132.1"/>
    </source>
</evidence>
<accession>A0ABD1E623</accession>
<evidence type="ECO:0000313" key="5">
    <source>
        <dbReference type="Proteomes" id="UP001566132"/>
    </source>
</evidence>
<evidence type="ECO:0000259" key="3">
    <source>
        <dbReference type="PROSITE" id="PS50158"/>
    </source>
</evidence>
<dbReference type="AlphaFoldDB" id="A0ABD1E623"/>
<keyword evidence="1" id="KW-0863">Zinc-finger</keyword>
<gene>
    <name evidence="4" type="ORF">ABEB36_012872</name>
</gene>
<name>A0ABD1E623_HYPHA</name>
<feature type="compositionally biased region" description="Low complexity" evidence="2">
    <location>
        <begin position="203"/>
        <end position="253"/>
    </location>
</feature>
<feature type="compositionally biased region" description="Low complexity" evidence="2">
    <location>
        <begin position="139"/>
        <end position="164"/>
    </location>
</feature>
<comment type="caution">
    <text evidence="4">The sequence shown here is derived from an EMBL/GenBank/DDBJ whole genome shotgun (WGS) entry which is preliminary data.</text>
</comment>
<sequence>MANTQQKKFLTIHIKNKLIGGAAQLINSRDFSSLIQDLQRLRQIAGESPLTFYNRLQALNAKLHAHIQKSPSLRTKEQKDAQTTLIETMALNTLLTGLELRLGQLIRAGNPSTLLEAQTRIRRELQLSYLENQKTNKPSFQSFQSSRNQSFRYQNNQSNRSQQQMKCSNCGRLGHTHSHCRQVLNQQNVAQNSFRPNFNYSNNPQGSSTSFNSSNFQQQNRFNNSAFRSSKPQNQQSQPPFNPRNNSNFQPPQRTHHVVSNDHSQNTIGENLMIVMIITIP</sequence>
<dbReference type="Proteomes" id="UP001566132">
    <property type="component" value="Unassembled WGS sequence"/>
</dbReference>
<dbReference type="SUPFAM" id="SSF57756">
    <property type="entry name" value="Retrovirus zinc finger-like domains"/>
    <property type="match status" value="1"/>
</dbReference>
<evidence type="ECO:0000256" key="2">
    <source>
        <dbReference type="SAM" id="MobiDB-lite"/>
    </source>
</evidence>
<organism evidence="4 5">
    <name type="scientific">Hypothenemus hampei</name>
    <name type="common">Coffee berry borer</name>
    <dbReference type="NCBI Taxonomy" id="57062"/>
    <lineage>
        <taxon>Eukaryota</taxon>
        <taxon>Metazoa</taxon>
        <taxon>Ecdysozoa</taxon>
        <taxon>Arthropoda</taxon>
        <taxon>Hexapoda</taxon>
        <taxon>Insecta</taxon>
        <taxon>Pterygota</taxon>
        <taxon>Neoptera</taxon>
        <taxon>Endopterygota</taxon>
        <taxon>Coleoptera</taxon>
        <taxon>Polyphaga</taxon>
        <taxon>Cucujiformia</taxon>
        <taxon>Curculionidae</taxon>
        <taxon>Scolytinae</taxon>
        <taxon>Hypothenemus</taxon>
    </lineage>
</organism>
<keyword evidence="5" id="KW-1185">Reference proteome</keyword>
<dbReference type="EMBL" id="JBDJPC010000010">
    <property type="protein sequence ID" value="KAL1490132.1"/>
    <property type="molecule type" value="Genomic_DNA"/>
</dbReference>
<dbReference type="InterPro" id="IPR001878">
    <property type="entry name" value="Znf_CCHC"/>
</dbReference>
<dbReference type="InterPro" id="IPR036875">
    <property type="entry name" value="Znf_CCHC_sf"/>
</dbReference>
<protein>
    <recommendedName>
        <fullName evidence="3">CCHC-type domain-containing protein</fullName>
    </recommendedName>
</protein>
<keyword evidence="1" id="KW-0862">Zinc</keyword>
<feature type="region of interest" description="Disordered" evidence="2">
    <location>
        <begin position="136"/>
        <end position="165"/>
    </location>
</feature>
<dbReference type="PROSITE" id="PS50158">
    <property type="entry name" value="ZF_CCHC"/>
    <property type="match status" value="1"/>
</dbReference>
<evidence type="ECO:0000256" key="1">
    <source>
        <dbReference type="PROSITE-ProRule" id="PRU00047"/>
    </source>
</evidence>
<proteinExistence type="predicted"/>
<reference evidence="4 5" key="1">
    <citation type="submission" date="2024-05" db="EMBL/GenBank/DDBJ databases">
        <title>Genetic variation in Jamaican populations of the coffee berry borer (Hypothenemus hampei).</title>
        <authorList>
            <person name="Errbii M."/>
            <person name="Myrie A."/>
        </authorList>
    </citation>
    <scope>NUCLEOTIDE SEQUENCE [LARGE SCALE GENOMIC DNA]</scope>
    <source>
        <strain evidence="4">JA-Hopewell-2020-01-JO</strain>
        <tissue evidence="4">Whole body</tissue>
    </source>
</reference>
<keyword evidence="1" id="KW-0479">Metal-binding</keyword>
<feature type="domain" description="CCHC-type" evidence="3">
    <location>
        <begin position="166"/>
        <end position="182"/>
    </location>
</feature>